<dbReference type="PROSITE" id="PS51257">
    <property type="entry name" value="PROKAR_LIPOPROTEIN"/>
    <property type="match status" value="1"/>
</dbReference>
<dbReference type="KEGG" id="thes:FHQ07_12240"/>
<dbReference type="SUPFAM" id="SSF117070">
    <property type="entry name" value="LEA14-like"/>
    <property type="match status" value="1"/>
</dbReference>
<evidence type="ECO:0000313" key="2">
    <source>
        <dbReference type="Proteomes" id="UP000308149"/>
    </source>
</evidence>
<dbReference type="RefSeq" id="WP_139717089.1">
    <property type="nucleotide sequence ID" value="NZ_CP040871.1"/>
</dbReference>
<accession>A0A5B7ZU02</accession>
<sequence length="158" mass="16457">MRIPRFAAIATVALLLAGCGSGGPVRRISEPAASIQQLTVRADGRWEVEVRLNNFSSVPMRFTASNIQVAFDNGAAATLQAQPQIAIGPESADVFTTTVSPLAEGRARIATALADGRSLNYTLGGTVDAGPEDGKPRSYKIKLSSALTPVPGLPGVLR</sequence>
<dbReference type="EMBL" id="CP040871">
    <property type="protein sequence ID" value="QDA58023.1"/>
    <property type="molecule type" value="Genomic_DNA"/>
</dbReference>
<organism evidence="1 2">
    <name type="scientific">Thermomonas aquatica</name>
    <dbReference type="NCBI Taxonomy" id="2202149"/>
    <lineage>
        <taxon>Bacteria</taxon>
        <taxon>Pseudomonadati</taxon>
        <taxon>Pseudomonadota</taxon>
        <taxon>Gammaproteobacteria</taxon>
        <taxon>Lysobacterales</taxon>
        <taxon>Lysobacteraceae</taxon>
        <taxon>Thermomonas</taxon>
    </lineage>
</organism>
<evidence type="ECO:0000313" key="1">
    <source>
        <dbReference type="EMBL" id="QDA58023.1"/>
    </source>
</evidence>
<reference evidence="1 2" key="1">
    <citation type="submission" date="2019-06" db="EMBL/GenBank/DDBJ databases">
        <title>Thermomonas aquatica sp. nov., isolated from an industrial wastewater treatment plant.</title>
        <authorList>
            <person name="Jeon J.H."/>
            <person name="Park D.-S."/>
        </authorList>
    </citation>
    <scope>NUCLEOTIDE SEQUENCE [LARGE SCALE GENOMIC DNA]</scope>
    <source>
        <strain evidence="1 2">SY21</strain>
    </source>
</reference>
<name>A0A5B7ZU02_9GAMM</name>
<evidence type="ECO:0008006" key="3">
    <source>
        <dbReference type="Google" id="ProtNLM"/>
    </source>
</evidence>
<keyword evidence="2" id="KW-1185">Reference proteome</keyword>
<protein>
    <recommendedName>
        <fullName evidence="3">LEA type 2 family protein</fullName>
    </recommendedName>
</protein>
<dbReference type="Proteomes" id="UP000308149">
    <property type="component" value="Chromosome"/>
</dbReference>
<dbReference type="OrthoDB" id="5954188at2"/>
<gene>
    <name evidence="1" type="ORF">FHQ07_12240</name>
</gene>
<dbReference type="AlphaFoldDB" id="A0A5B7ZU02"/>
<proteinExistence type="predicted"/>